<comment type="similarity">
    <text evidence="2">Belongs to the autoinducer-2 exporter (AI-2E) (TC 2.A.86) family.</text>
</comment>
<evidence type="ECO:0000256" key="4">
    <source>
        <dbReference type="ARBA" id="ARBA00022475"/>
    </source>
</evidence>
<dbReference type="InterPro" id="IPR002549">
    <property type="entry name" value="AI-2E-like"/>
</dbReference>
<evidence type="ECO:0000256" key="5">
    <source>
        <dbReference type="ARBA" id="ARBA00022692"/>
    </source>
</evidence>
<feature type="transmembrane region" description="Helical" evidence="8">
    <location>
        <begin position="210"/>
        <end position="231"/>
    </location>
</feature>
<keyword evidence="6 8" id="KW-1133">Transmembrane helix</keyword>
<dbReference type="RefSeq" id="WP_270026465.1">
    <property type="nucleotide sequence ID" value="NZ_JAPDDP010000030.1"/>
</dbReference>
<dbReference type="AlphaFoldDB" id="A0A9X3SC50"/>
<evidence type="ECO:0000313" key="10">
    <source>
        <dbReference type="Proteomes" id="UP001147653"/>
    </source>
</evidence>
<feature type="transmembrane region" description="Helical" evidence="8">
    <location>
        <begin position="146"/>
        <end position="171"/>
    </location>
</feature>
<dbReference type="PANTHER" id="PTHR21716:SF53">
    <property type="entry name" value="PERMEASE PERM-RELATED"/>
    <property type="match status" value="1"/>
</dbReference>
<organism evidence="9 10">
    <name type="scientific">Solirubrobacter phytolaccae</name>
    <dbReference type="NCBI Taxonomy" id="1404360"/>
    <lineage>
        <taxon>Bacteria</taxon>
        <taxon>Bacillati</taxon>
        <taxon>Actinomycetota</taxon>
        <taxon>Thermoleophilia</taxon>
        <taxon>Solirubrobacterales</taxon>
        <taxon>Solirubrobacteraceae</taxon>
        <taxon>Solirubrobacter</taxon>
    </lineage>
</organism>
<evidence type="ECO:0000256" key="6">
    <source>
        <dbReference type="ARBA" id="ARBA00022989"/>
    </source>
</evidence>
<reference evidence="9" key="1">
    <citation type="submission" date="2022-10" db="EMBL/GenBank/DDBJ databases">
        <title>The WGS of Solirubrobacter phytolaccae KCTC 29190.</title>
        <authorList>
            <person name="Jiang Z."/>
        </authorList>
    </citation>
    <scope>NUCLEOTIDE SEQUENCE</scope>
    <source>
        <strain evidence="9">KCTC 29190</strain>
    </source>
</reference>
<evidence type="ECO:0000313" key="9">
    <source>
        <dbReference type="EMBL" id="MDA0182105.1"/>
    </source>
</evidence>
<protein>
    <submittedName>
        <fullName evidence="9">AI-2E family transporter</fullName>
    </submittedName>
</protein>
<gene>
    <name evidence="9" type="ORF">OJ997_17500</name>
</gene>
<dbReference type="Proteomes" id="UP001147653">
    <property type="component" value="Unassembled WGS sequence"/>
</dbReference>
<feature type="transmembrane region" description="Helical" evidence="8">
    <location>
        <begin position="39"/>
        <end position="57"/>
    </location>
</feature>
<evidence type="ECO:0000256" key="7">
    <source>
        <dbReference type="ARBA" id="ARBA00023136"/>
    </source>
</evidence>
<keyword evidence="5 8" id="KW-0812">Transmembrane</keyword>
<feature type="transmembrane region" description="Helical" evidence="8">
    <location>
        <begin position="272"/>
        <end position="294"/>
    </location>
</feature>
<dbReference type="GO" id="GO:0005886">
    <property type="term" value="C:plasma membrane"/>
    <property type="evidence" value="ECO:0007669"/>
    <property type="project" value="UniProtKB-SubCell"/>
</dbReference>
<feature type="transmembrane region" description="Helical" evidence="8">
    <location>
        <begin position="306"/>
        <end position="339"/>
    </location>
</feature>
<name>A0A9X3SC50_9ACTN</name>
<evidence type="ECO:0000256" key="2">
    <source>
        <dbReference type="ARBA" id="ARBA00009773"/>
    </source>
</evidence>
<sequence>MTPIARGGLTRVGSVAWSLLGIAALVLLAGWAVGRMMSVVLPIAVAVLLATLLKPIAYRLECRGMRPAAAASIAVLVAVLVLCALIALILPPFIARLTDLGTSVQEGVQRVAYSVGESVAGMDRAAVDRQLDSAADRARERLGGTAMAGATSLAGALASVVLIMFLSFFIVKDGRRMWVWLLELLPRARRDSVDDVGFRMWRNLTAYTRGVVFVATVDAVLIGVVLLILGIPLALPLIVLTWLAAFFPIIGAIAAGAAAVLVAMVTGGTTDALIVLATIIVVQQVEGNVLYPVVVGPRLKLHPVAVLVSVAAGGTLAGIAGAFLAVPIATAASALVGYLREQRAQQEQLTAPAPRRGVMVGNGST</sequence>
<feature type="transmembrane region" description="Helical" evidence="8">
    <location>
        <begin position="12"/>
        <end position="33"/>
    </location>
</feature>
<dbReference type="Pfam" id="PF01594">
    <property type="entry name" value="AI-2E_transport"/>
    <property type="match status" value="1"/>
</dbReference>
<keyword evidence="7 8" id="KW-0472">Membrane</keyword>
<comment type="subcellular location">
    <subcellularLocation>
        <location evidence="1">Cell membrane</location>
        <topology evidence="1">Multi-pass membrane protein</topology>
    </subcellularLocation>
</comment>
<dbReference type="EMBL" id="JAPDDP010000030">
    <property type="protein sequence ID" value="MDA0182105.1"/>
    <property type="molecule type" value="Genomic_DNA"/>
</dbReference>
<dbReference type="PANTHER" id="PTHR21716">
    <property type="entry name" value="TRANSMEMBRANE PROTEIN"/>
    <property type="match status" value="1"/>
</dbReference>
<keyword evidence="4" id="KW-1003">Cell membrane</keyword>
<evidence type="ECO:0000256" key="8">
    <source>
        <dbReference type="SAM" id="Phobius"/>
    </source>
</evidence>
<dbReference type="GO" id="GO:0055085">
    <property type="term" value="P:transmembrane transport"/>
    <property type="evidence" value="ECO:0007669"/>
    <property type="project" value="TreeGrafter"/>
</dbReference>
<proteinExistence type="inferred from homology"/>
<feature type="transmembrane region" description="Helical" evidence="8">
    <location>
        <begin position="237"/>
        <end position="265"/>
    </location>
</feature>
<accession>A0A9X3SC50</accession>
<feature type="transmembrane region" description="Helical" evidence="8">
    <location>
        <begin position="69"/>
        <end position="94"/>
    </location>
</feature>
<comment type="caution">
    <text evidence="9">The sequence shown here is derived from an EMBL/GenBank/DDBJ whole genome shotgun (WGS) entry which is preliminary data.</text>
</comment>
<keyword evidence="10" id="KW-1185">Reference proteome</keyword>
<evidence type="ECO:0000256" key="1">
    <source>
        <dbReference type="ARBA" id="ARBA00004651"/>
    </source>
</evidence>
<evidence type="ECO:0000256" key="3">
    <source>
        <dbReference type="ARBA" id="ARBA00022448"/>
    </source>
</evidence>
<keyword evidence="3" id="KW-0813">Transport</keyword>